<sequence>MHNVLPAHQTKHLSQLQYPFRTCCFHLAQRDNGQTNGTALWLGAQCLSLYLADICARKSATAAKQRPRVIELGSGVGLSALALSSLGWDVLATDLPDVISAVLSGNIARNISNLPLTSGAIQVCVLDWTIPPDKWTWDNDLHIAASSEDRIELSSLSSRCEERLRPPFDMIISADTMYNPALVDPFLRTLHNLSVLSSSGAKRAPPVYLCIERRDPTLIQQALASAKDTWNFAVERIFRKKVVKAMDKGGLTWTPEDWDGVEIWKLTLRNTA</sequence>
<dbReference type="SUPFAM" id="SSF53335">
    <property type="entry name" value="S-adenosyl-L-methionine-dependent methyltransferases"/>
    <property type="match status" value="1"/>
</dbReference>
<dbReference type="PANTHER" id="PTHR14614">
    <property type="entry name" value="HEPATOCELLULAR CARCINOMA-ASSOCIATED ANTIGEN"/>
    <property type="match status" value="1"/>
</dbReference>
<keyword evidence="2" id="KW-1185">Reference proteome</keyword>
<evidence type="ECO:0000313" key="1">
    <source>
        <dbReference type="EMBL" id="CAL1704367.1"/>
    </source>
</evidence>
<dbReference type="EMBL" id="OZ037946">
    <property type="protein sequence ID" value="CAL1704367.1"/>
    <property type="molecule type" value="Genomic_DNA"/>
</dbReference>
<dbReference type="InterPro" id="IPR019410">
    <property type="entry name" value="Methyltransf_16"/>
</dbReference>
<gene>
    <name evidence="1" type="ORF">GFSPODELE1_LOCUS4976</name>
</gene>
<organism evidence="1 2">
    <name type="scientific">Somion occarium</name>
    <dbReference type="NCBI Taxonomy" id="3059160"/>
    <lineage>
        <taxon>Eukaryota</taxon>
        <taxon>Fungi</taxon>
        <taxon>Dikarya</taxon>
        <taxon>Basidiomycota</taxon>
        <taxon>Agaricomycotina</taxon>
        <taxon>Agaricomycetes</taxon>
        <taxon>Polyporales</taxon>
        <taxon>Cerrenaceae</taxon>
        <taxon>Somion</taxon>
    </lineage>
</organism>
<dbReference type="PANTHER" id="PTHR14614:SF162">
    <property type="entry name" value="EXPRESSED PROTEIN"/>
    <property type="match status" value="1"/>
</dbReference>
<dbReference type="InterPro" id="IPR029063">
    <property type="entry name" value="SAM-dependent_MTases_sf"/>
</dbReference>
<dbReference type="Pfam" id="PF10294">
    <property type="entry name" value="Methyltransf_16"/>
    <property type="match status" value="1"/>
</dbReference>
<reference evidence="2" key="1">
    <citation type="submission" date="2024-04" db="EMBL/GenBank/DDBJ databases">
        <authorList>
            <person name="Shaw F."/>
            <person name="Minotto A."/>
        </authorList>
    </citation>
    <scope>NUCLEOTIDE SEQUENCE [LARGE SCALE GENOMIC DNA]</scope>
</reference>
<name>A0ABP1DCQ1_9APHY</name>
<dbReference type="Proteomes" id="UP001497453">
    <property type="component" value="Chromosome 3"/>
</dbReference>
<accession>A0ABP1DCQ1</accession>
<evidence type="ECO:0000313" key="2">
    <source>
        <dbReference type="Proteomes" id="UP001497453"/>
    </source>
</evidence>
<protein>
    <submittedName>
        <fullName evidence="1">Uncharacterized protein</fullName>
    </submittedName>
</protein>
<dbReference type="Gene3D" id="3.40.50.150">
    <property type="entry name" value="Vaccinia Virus protein VP39"/>
    <property type="match status" value="1"/>
</dbReference>
<proteinExistence type="predicted"/>